<evidence type="ECO:0000256" key="3">
    <source>
        <dbReference type="SAM" id="Phobius"/>
    </source>
</evidence>
<comment type="caution">
    <text evidence="4">The sequence shown here is derived from an EMBL/GenBank/DDBJ whole genome shotgun (WGS) entry which is preliminary data.</text>
</comment>
<dbReference type="Pfam" id="PF00071">
    <property type="entry name" value="Ras"/>
    <property type="match status" value="1"/>
</dbReference>
<keyword evidence="2" id="KW-0342">GTP-binding</keyword>
<keyword evidence="3" id="KW-0812">Transmembrane</keyword>
<dbReference type="SMART" id="SM00174">
    <property type="entry name" value="RHO"/>
    <property type="match status" value="1"/>
</dbReference>
<protein>
    <submittedName>
        <fullName evidence="4">Ras-related small GTPase</fullName>
    </submittedName>
</protein>
<dbReference type="SUPFAM" id="SSF52540">
    <property type="entry name" value="P-loop containing nucleoside triphosphate hydrolases"/>
    <property type="match status" value="1"/>
</dbReference>
<reference evidence="4" key="1">
    <citation type="journal article" date="2022" name="bioRxiv">
        <title>Genomics of Preaxostyla Flagellates Illuminates Evolutionary Transitions and the Path Towards Mitochondrial Loss.</title>
        <authorList>
            <person name="Novak L.V.F."/>
            <person name="Treitli S.C."/>
            <person name="Pyrih J."/>
            <person name="Halakuc P."/>
            <person name="Pipaliya S.V."/>
            <person name="Vacek V."/>
            <person name="Brzon O."/>
            <person name="Soukal P."/>
            <person name="Eme L."/>
            <person name="Dacks J.B."/>
            <person name="Karnkowska A."/>
            <person name="Elias M."/>
            <person name="Hampl V."/>
        </authorList>
    </citation>
    <scope>NUCLEOTIDE SEQUENCE</scope>
    <source>
        <strain evidence="4">RCP-MX</strain>
    </source>
</reference>
<dbReference type="PANTHER" id="PTHR24072">
    <property type="entry name" value="RHO FAMILY GTPASE"/>
    <property type="match status" value="1"/>
</dbReference>
<dbReference type="InterPro" id="IPR027417">
    <property type="entry name" value="P-loop_NTPase"/>
</dbReference>
<dbReference type="PROSITE" id="PS51419">
    <property type="entry name" value="RAB"/>
    <property type="match status" value="1"/>
</dbReference>
<keyword evidence="1" id="KW-0547">Nucleotide-binding</keyword>
<keyword evidence="5" id="KW-1185">Reference proteome</keyword>
<dbReference type="Proteomes" id="UP001141327">
    <property type="component" value="Unassembled WGS sequence"/>
</dbReference>
<evidence type="ECO:0000313" key="4">
    <source>
        <dbReference type="EMBL" id="KAJ4455626.1"/>
    </source>
</evidence>
<name>A0ABQ8UCN6_9EUKA</name>
<evidence type="ECO:0000256" key="1">
    <source>
        <dbReference type="ARBA" id="ARBA00022741"/>
    </source>
</evidence>
<sequence>MGDEFDGKIVTLGDGAVGKTSLLIRYRDGQFKDGYVPTIFDNFPLRRDIGGKSMNIMYWDTAGQEEYERLRALSYPGATCFVLCFSVDLRSSYTNVDTKWIPQLGQYRDKPIILVGTKADLRASRPDCITRAEGESMAKKIGAVAYMECSAKTGEGIDATRADAPRGGRKGRLLHHPLKMRFSPHLGGNLLIVSLYNFLLLLPFFWASLRPPAVRSFIMPLSE</sequence>
<proteinExistence type="predicted"/>
<evidence type="ECO:0000313" key="5">
    <source>
        <dbReference type="Proteomes" id="UP001141327"/>
    </source>
</evidence>
<dbReference type="SMART" id="SM00175">
    <property type="entry name" value="RAB"/>
    <property type="match status" value="1"/>
</dbReference>
<keyword evidence="3" id="KW-1133">Transmembrane helix</keyword>
<dbReference type="SMART" id="SM00176">
    <property type="entry name" value="RAN"/>
    <property type="match status" value="1"/>
</dbReference>
<accession>A0ABQ8UCN6</accession>
<dbReference type="NCBIfam" id="TIGR00231">
    <property type="entry name" value="small_GTP"/>
    <property type="match status" value="1"/>
</dbReference>
<dbReference type="SMART" id="SM00173">
    <property type="entry name" value="RAS"/>
    <property type="match status" value="1"/>
</dbReference>
<dbReference type="PROSITE" id="PS51420">
    <property type="entry name" value="RHO"/>
    <property type="match status" value="1"/>
</dbReference>
<dbReference type="InterPro" id="IPR005225">
    <property type="entry name" value="Small_GTP-bd"/>
</dbReference>
<dbReference type="Gene3D" id="3.40.50.300">
    <property type="entry name" value="P-loop containing nucleotide triphosphate hydrolases"/>
    <property type="match status" value="1"/>
</dbReference>
<dbReference type="InterPro" id="IPR001806">
    <property type="entry name" value="Small_GTPase"/>
</dbReference>
<evidence type="ECO:0000256" key="2">
    <source>
        <dbReference type="ARBA" id="ARBA00023134"/>
    </source>
</evidence>
<dbReference type="CDD" id="cd00157">
    <property type="entry name" value="Rho"/>
    <property type="match status" value="1"/>
</dbReference>
<organism evidence="4 5">
    <name type="scientific">Paratrimastix pyriformis</name>
    <dbReference type="NCBI Taxonomy" id="342808"/>
    <lineage>
        <taxon>Eukaryota</taxon>
        <taxon>Metamonada</taxon>
        <taxon>Preaxostyla</taxon>
        <taxon>Paratrimastigidae</taxon>
        <taxon>Paratrimastix</taxon>
    </lineage>
</organism>
<dbReference type="InterPro" id="IPR003578">
    <property type="entry name" value="Small_GTPase_Rho"/>
</dbReference>
<dbReference type="EMBL" id="JAPMOS010000099">
    <property type="protein sequence ID" value="KAJ4455626.1"/>
    <property type="molecule type" value="Genomic_DNA"/>
</dbReference>
<dbReference type="PRINTS" id="PR00449">
    <property type="entry name" value="RASTRNSFRMNG"/>
</dbReference>
<dbReference type="PROSITE" id="PS51421">
    <property type="entry name" value="RAS"/>
    <property type="match status" value="1"/>
</dbReference>
<gene>
    <name evidence="4" type="ORF">PAPYR_9381</name>
</gene>
<feature type="transmembrane region" description="Helical" evidence="3">
    <location>
        <begin position="186"/>
        <end position="206"/>
    </location>
</feature>
<keyword evidence="3" id="KW-0472">Membrane</keyword>